<proteinExistence type="predicted"/>
<gene>
    <name evidence="1" type="ORF">DSAG12_02543</name>
</gene>
<organism evidence="1 2">
    <name type="scientific">Promethearchaeum syntrophicum</name>
    <dbReference type="NCBI Taxonomy" id="2594042"/>
    <lineage>
        <taxon>Archaea</taxon>
        <taxon>Promethearchaeati</taxon>
        <taxon>Promethearchaeota</taxon>
        <taxon>Promethearchaeia</taxon>
        <taxon>Promethearchaeales</taxon>
        <taxon>Promethearchaeaceae</taxon>
        <taxon>Promethearchaeum</taxon>
    </lineage>
</organism>
<dbReference type="KEGG" id="psyt:DSAG12_02543"/>
<evidence type="ECO:0000313" key="1">
    <source>
        <dbReference type="EMBL" id="QEE16713.2"/>
    </source>
</evidence>
<dbReference type="Proteomes" id="UP000321408">
    <property type="component" value="Chromosome"/>
</dbReference>
<evidence type="ECO:0000313" key="2">
    <source>
        <dbReference type="Proteomes" id="UP000321408"/>
    </source>
</evidence>
<keyword evidence="2" id="KW-1185">Reference proteome</keyword>
<sequence>MAWQKIVRLIMKIVIAFITLSVALTSIVGGISIVLIASDIENNFQINESDIQANFGASGNNISLSFNFTNDGYFAFENFTVSLKIDMENKSSADQIIFLDREIYQNTLEGKNSYMIDLVATGEFFNNQSLLGDMGGTWNDPEVDALIATNSSLEPLLRPLSFPYILNNYDINVTLSIASKYNLGLIDFGLDLEFSIAYDDYFSISYSQYKQNLKDDYGL</sequence>
<dbReference type="AlphaFoldDB" id="A0A5B9DD83"/>
<protein>
    <submittedName>
        <fullName evidence="1">Uncharacterized protein</fullName>
    </submittedName>
</protein>
<name>A0A5B9DD83_9ARCH</name>
<reference evidence="1 2" key="2">
    <citation type="journal article" date="2024" name="Int. J. Syst. Evol. Microbiol.">
        <title>Promethearchaeum syntrophicum gen. nov., sp. nov., an anaerobic, obligately syntrophic archaeon, the first isolate of the lineage 'Asgard' archaea, and proposal of the new archaeal phylum Promethearchaeota phyl. nov. and kingdom Promethearchaeati regn. nov.</title>
        <authorList>
            <person name="Imachi H."/>
            <person name="Nobu M.K."/>
            <person name="Kato S."/>
            <person name="Takaki Y."/>
            <person name="Miyazaki M."/>
            <person name="Miyata M."/>
            <person name="Ogawara M."/>
            <person name="Saito Y."/>
            <person name="Sakai S."/>
            <person name="Tahara Y.O."/>
            <person name="Takano Y."/>
            <person name="Tasumi E."/>
            <person name="Uematsu K."/>
            <person name="Yoshimura T."/>
            <person name="Itoh T."/>
            <person name="Ohkuma M."/>
            <person name="Takai K."/>
        </authorList>
    </citation>
    <scope>NUCLEOTIDE SEQUENCE [LARGE SCALE GENOMIC DNA]</scope>
    <source>
        <strain evidence="1 2">MK-D1</strain>
    </source>
</reference>
<reference evidence="1 2" key="1">
    <citation type="journal article" date="2020" name="Nature">
        <title>Isolation of an archaeon at the prokaryote-eukaryote interface.</title>
        <authorList>
            <person name="Imachi H."/>
            <person name="Nobu M.K."/>
            <person name="Nakahara N."/>
            <person name="Morono Y."/>
            <person name="Ogawara M."/>
            <person name="Takaki Y."/>
            <person name="Takano Y."/>
            <person name="Uematsu K."/>
            <person name="Ikuta T."/>
            <person name="Ito M."/>
            <person name="Matsui Y."/>
            <person name="Miyazaki M."/>
            <person name="Murata K."/>
            <person name="Saito Y."/>
            <person name="Sakai S."/>
            <person name="Song C."/>
            <person name="Tasumi E."/>
            <person name="Yamanaka Y."/>
            <person name="Yamaguchi T."/>
            <person name="Kamagata Y."/>
            <person name="Tamaki H."/>
            <person name="Takai K."/>
        </authorList>
    </citation>
    <scope>NUCLEOTIDE SEQUENCE [LARGE SCALE GENOMIC DNA]</scope>
    <source>
        <strain evidence="1 2">MK-D1</strain>
    </source>
</reference>
<dbReference type="EMBL" id="CP042905">
    <property type="protein sequence ID" value="QEE16713.2"/>
    <property type="molecule type" value="Genomic_DNA"/>
</dbReference>
<accession>A0A5B9DD83</accession>